<dbReference type="PANTHER" id="PTHR11647:SF1">
    <property type="entry name" value="COLLAPSIN RESPONSE MEDIATOR PROTEIN"/>
    <property type="match status" value="1"/>
</dbReference>
<dbReference type="InterPro" id="IPR032466">
    <property type="entry name" value="Metal_Hydrolase"/>
</dbReference>
<gene>
    <name evidence="4" type="ORF">ISU10_16410</name>
</gene>
<comment type="caution">
    <text evidence="4">The sequence shown here is derived from an EMBL/GenBank/DDBJ whole genome shotgun (WGS) entry which is preliminary data.</text>
</comment>
<dbReference type="AlphaFoldDB" id="A0A930VMF2"/>
<evidence type="ECO:0000313" key="5">
    <source>
        <dbReference type="Proteomes" id="UP000660668"/>
    </source>
</evidence>
<comment type="cofactor">
    <cofactor evidence="1">
        <name>Zn(2+)</name>
        <dbReference type="ChEBI" id="CHEBI:29105"/>
    </cofactor>
</comment>
<dbReference type="PANTHER" id="PTHR11647">
    <property type="entry name" value="HYDRANTOINASE/DIHYDROPYRIMIDINASE FAMILY MEMBER"/>
    <property type="match status" value="1"/>
</dbReference>
<evidence type="ECO:0000256" key="1">
    <source>
        <dbReference type="ARBA" id="ARBA00001947"/>
    </source>
</evidence>
<dbReference type="EMBL" id="JADKPO010000024">
    <property type="protein sequence ID" value="MBF4769352.1"/>
    <property type="molecule type" value="Genomic_DNA"/>
</dbReference>
<evidence type="ECO:0000256" key="2">
    <source>
        <dbReference type="ARBA" id="ARBA00008829"/>
    </source>
</evidence>
<dbReference type="SUPFAM" id="SSF51338">
    <property type="entry name" value="Composite domain of metallo-dependent hydrolases"/>
    <property type="match status" value="1"/>
</dbReference>
<evidence type="ECO:0000259" key="3">
    <source>
        <dbReference type="Pfam" id="PF01979"/>
    </source>
</evidence>
<dbReference type="InterPro" id="IPR011059">
    <property type="entry name" value="Metal-dep_hydrolase_composite"/>
</dbReference>
<dbReference type="InterPro" id="IPR050378">
    <property type="entry name" value="Metallo-dep_Hydrolases_sf"/>
</dbReference>
<dbReference type="Gene3D" id="2.30.40.10">
    <property type="entry name" value="Urease, subunit C, domain 1"/>
    <property type="match status" value="1"/>
</dbReference>
<dbReference type="InterPro" id="IPR006680">
    <property type="entry name" value="Amidohydro-rel"/>
</dbReference>
<reference evidence="4" key="1">
    <citation type="submission" date="2020-11" db="EMBL/GenBank/DDBJ databases">
        <title>Nocardioides cynanchi sp. nov., isolated from soil of rhizosphere of Cynanchum wilfordii.</title>
        <authorList>
            <person name="Lee J.-S."/>
            <person name="Suh M.K."/>
            <person name="Kim J.-S."/>
        </authorList>
    </citation>
    <scope>NUCLEOTIDE SEQUENCE</scope>
    <source>
        <strain evidence="4">KCTC 19276</strain>
    </source>
</reference>
<dbReference type="GO" id="GO:0005829">
    <property type="term" value="C:cytosol"/>
    <property type="evidence" value="ECO:0007669"/>
    <property type="project" value="TreeGrafter"/>
</dbReference>
<dbReference type="SUPFAM" id="SSF51556">
    <property type="entry name" value="Metallo-dependent hydrolases"/>
    <property type="match status" value="1"/>
</dbReference>
<dbReference type="Gene3D" id="3.20.20.140">
    <property type="entry name" value="Metal-dependent hydrolases"/>
    <property type="match status" value="1"/>
</dbReference>
<proteinExistence type="inferred from homology"/>
<organism evidence="4 5">
    <name type="scientific">Nocardioides agariphilus</name>
    <dbReference type="NCBI Taxonomy" id="433664"/>
    <lineage>
        <taxon>Bacteria</taxon>
        <taxon>Bacillati</taxon>
        <taxon>Actinomycetota</taxon>
        <taxon>Actinomycetes</taxon>
        <taxon>Propionibacteriales</taxon>
        <taxon>Nocardioidaceae</taxon>
        <taxon>Nocardioides</taxon>
    </lineage>
</organism>
<dbReference type="GO" id="GO:0016812">
    <property type="term" value="F:hydrolase activity, acting on carbon-nitrogen (but not peptide) bonds, in cyclic amides"/>
    <property type="evidence" value="ECO:0007669"/>
    <property type="project" value="TreeGrafter"/>
</dbReference>
<protein>
    <submittedName>
        <fullName evidence="4">Amidohydrolase family protein</fullName>
    </submittedName>
</protein>
<name>A0A930VMF2_9ACTN</name>
<comment type="similarity">
    <text evidence="2">Belongs to the metallo-dependent hydrolases superfamily. Hydantoinase/dihydropyrimidinase family.</text>
</comment>
<feature type="domain" description="Amidohydrolase-related" evidence="3">
    <location>
        <begin position="64"/>
        <end position="447"/>
    </location>
</feature>
<keyword evidence="5" id="KW-1185">Reference proteome</keyword>
<dbReference type="FunFam" id="3.20.20.140:FF:000174">
    <property type="entry name" value="Dihydropyrimidinase-related protein 2"/>
    <property type="match status" value="1"/>
</dbReference>
<dbReference type="Proteomes" id="UP000660668">
    <property type="component" value="Unassembled WGS sequence"/>
</dbReference>
<sequence>MRENDEVAAAAYDLVLAGGQIANADGTFPGTVAIQDGRIAAVWHADAIPDLIEATEVLDCSGRWVIPGGVDPHVHVGITFGDVQTPEDHLRCSRAALLGGTTTIVDFAIGRPDQSPLAAVDERLAGAREGSLADYALHGCYTDRDAEQLDQIPDLVDRGVRTIKVYTTYREQMMASDGLVRSIMERLMGFDGMTYVHAEDNSTIETLMAQLAGQGPIPYDKIRVARPEAAEVRAVRHVLEIAADVGAPVYFVHQSTPVASQLTRMARARGQLAYSEVCPHYVTLDESVYDAHAGECYTCCPPLRNKATVESLMRAVAAGHVDTIGSDHCAFGAAIKLERKHDLTRMPFGMPGVQTRVPLMLSELVCKRDVSMSTVVSLLSTNPARLCGLYPRKGVIAAGADADLLVWSPEGESTLTAAGLAHDSDYTPFEGWRVQGSLSTVIRRGTVMCRDGALVDDSPGQLLASGPISHTGPVALPGRQLSA</sequence>
<dbReference type="RefSeq" id="WP_194697502.1">
    <property type="nucleotide sequence ID" value="NZ_JADKPO010000024.1"/>
</dbReference>
<accession>A0A930VMF2</accession>
<dbReference type="Pfam" id="PF01979">
    <property type="entry name" value="Amidohydro_1"/>
    <property type="match status" value="1"/>
</dbReference>
<evidence type="ECO:0000313" key="4">
    <source>
        <dbReference type="EMBL" id="MBF4769352.1"/>
    </source>
</evidence>